<dbReference type="InterPro" id="IPR050563">
    <property type="entry name" value="4-hydroxybenzoyl-CoA_TE"/>
</dbReference>
<dbReference type="PANTHER" id="PTHR31793">
    <property type="entry name" value="4-HYDROXYBENZOYL-COA THIOESTERASE FAMILY MEMBER"/>
    <property type="match status" value="1"/>
</dbReference>
<protein>
    <submittedName>
        <fullName evidence="1">Uncharacterized protein</fullName>
    </submittedName>
</protein>
<evidence type="ECO:0000313" key="2">
    <source>
        <dbReference type="Proteomes" id="UP001150569"/>
    </source>
</evidence>
<gene>
    <name evidence="1" type="ORF">IWQ60_010950</name>
</gene>
<dbReference type="InterPro" id="IPR029069">
    <property type="entry name" value="HotDog_dom_sf"/>
</dbReference>
<dbReference type="SUPFAM" id="SSF54637">
    <property type="entry name" value="Thioesterase/thiol ester dehydrase-isomerase"/>
    <property type="match status" value="1"/>
</dbReference>
<organism evidence="1 2">
    <name type="scientific">Tieghemiomyces parasiticus</name>
    <dbReference type="NCBI Taxonomy" id="78921"/>
    <lineage>
        <taxon>Eukaryota</taxon>
        <taxon>Fungi</taxon>
        <taxon>Fungi incertae sedis</taxon>
        <taxon>Zoopagomycota</taxon>
        <taxon>Kickxellomycotina</taxon>
        <taxon>Dimargaritomycetes</taxon>
        <taxon>Dimargaritales</taxon>
        <taxon>Dimargaritaceae</taxon>
        <taxon>Tieghemiomyces</taxon>
    </lineage>
</organism>
<keyword evidence="2" id="KW-1185">Reference proteome</keyword>
<dbReference type="Proteomes" id="UP001150569">
    <property type="component" value="Unassembled WGS sequence"/>
</dbReference>
<dbReference type="Gene3D" id="3.10.129.10">
    <property type="entry name" value="Hotdog Thioesterase"/>
    <property type="match status" value="1"/>
</dbReference>
<evidence type="ECO:0000313" key="1">
    <source>
        <dbReference type="EMBL" id="KAJ1909865.1"/>
    </source>
</evidence>
<dbReference type="EMBL" id="JANBPT010001133">
    <property type="protein sequence ID" value="KAJ1909865.1"/>
    <property type="molecule type" value="Genomic_DNA"/>
</dbReference>
<dbReference type="CDD" id="cd00586">
    <property type="entry name" value="4HBT"/>
    <property type="match status" value="1"/>
</dbReference>
<dbReference type="GO" id="GO:0047617">
    <property type="term" value="F:fatty acyl-CoA hydrolase activity"/>
    <property type="evidence" value="ECO:0007669"/>
    <property type="project" value="TreeGrafter"/>
</dbReference>
<dbReference type="OrthoDB" id="5538558at2759"/>
<comment type="caution">
    <text evidence="1">The sequence shown here is derived from an EMBL/GenBank/DDBJ whole genome shotgun (WGS) entry which is preliminary data.</text>
</comment>
<dbReference type="PANTHER" id="PTHR31793:SF39">
    <property type="entry name" value="THIOESTERASE_THIOL ESTER DEHYDRASE-ISOMERASE"/>
    <property type="match status" value="1"/>
</dbReference>
<accession>A0A9W7ZRM9</accession>
<dbReference type="AlphaFoldDB" id="A0A9W7ZRM9"/>
<name>A0A9W7ZRM9_9FUNG</name>
<dbReference type="Pfam" id="PF13279">
    <property type="entry name" value="4HBT_2"/>
    <property type="match status" value="1"/>
</dbReference>
<reference evidence="1" key="1">
    <citation type="submission" date="2022-07" db="EMBL/GenBank/DDBJ databases">
        <title>Phylogenomic reconstructions and comparative analyses of Kickxellomycotina fungi.</title>
        <authorList>
            <person name="Reynolds N.K."/>
            <person name="Stajich J.E."/>
            <person name="Barry K."/>
            <person name="Grigoriev I.V."/>
            <person name="Crous P."/>
            <person name="Smith M.E."/>
        </authorList>
    </citation>
    <scope>NUCLEOTIDE SEQUENCE</scope>
    <source>
        <strain evidence="1">RSA 861</strain>
    </source>
</reference>
<sequence length="172" mass="18998">MSIAHPSLRFELRRGYVSAGAKDPGTELGGPFARSILAQHWVIKPSNADQLSPTIRELVRAYPSVIRLPIQWGSQDTFGHVNNGKGIGIIVKHLACKYKQVVEFPDSIVVATQLTQLERDRGTFESVLISEKTGKVAAESKCQLVCYDYTQGTKADFPQYLLEAITRVQAPV</sequence>
<proteinExistence type="predicted"/>